<dbReference type="Gene3D" id="3.30.930.10">
    <property type="entry name" value="Bira Bifunctional Protein, Domain 2"/>
    <property type="match status" value="1"/>
</dbReference>
<dbReference type="KEGG" id="mss:MSU_0083"/>
<name>F0QQ57_MYCSL</name>
<evidence type="ECO:0000256" key="6">
    <source>
        <dbReference type="ARBA" id="ARBA00023146"/>
    </source>
</evidence>
<keyword evidence="4" id="KW-0067">ATP-binding</keyword>
<evidence type="ECO:0000256" key="4">
    <source>
        <dbReference type="ARBA" id="ARBA00022840"/>
    </source>
</evidence>
<sequence>MTDCEELNLLKQEVLKASSREALDSCFKKWREENLLPLRKKLQNTSDKEEKRRIGLLFKELKESSQKIYQLKKEELSSWKNISCEPRKSFRIEKKEVDYESVNYLSEVMERVSNFIEKYNFDYLEESEIVRVSDNFDSLLIPENHPARATSDSFFLTSSGKKKLSEEFMLRTHNTTSTLKILEKFKGVNFKGASFGTVYRKEDNDPTHLSQFTQLDLVWVNKNLSIEELRELIEALLEELFKGFEWKKIYCLRPSYFPFTSPSFEVDLMCLCKGDEDCRLCKGTRWIEILGCGFLRSEILEKTHPNCCALALGLGIERICMIQNLILDIRSLYENNFKSIVKEK</sequence>
<dbReference type="AlphaFoldDB" id="F0QQ57"/>
<dbReference type="STRING" id="768700.MSU_0083"/>
<keyword evidence="10" id="KW-1185">Reference proteome</keyword>
<evidence type="ECO:0000313" key="9">
    <source>
        <dbReference type="EMBL" id="ADX97627.1"/>
    </source>
</evidence>
<dbReference type="EC" id="6.1.1.20" evidence="1"/>
<reference evidence="9 10" key="1">
    <citation type="journal article" date="2011" name="J. Bacteriol.">
        <title>Complete genome sequences of two hemotropic Mycoplasmas, Mycoplasma haemofelis strain Ohio2 and Mycoplasma suis strain Illinois.</title>
        <authorList>
            <person name="Messick J.B."/>
            <person name="Santos A.P."/>
            <person name="Guimaraes A.M."/>
        </authorList>
    </citation>
    <scope>NUCLEOTIDE SEQUENCE [LARGE SCALE GENOMIC DNA]</scope>
    <source>
        <strain evidence="9 10">Illinois</strain>
    </source>
</reference>
<evidence type="ECO:0000256" key="5">
    <source>
        <dbReference type="ARBA" id="ARBA00022917"/>
    </source>
</evidence>
<dbReference type="PROSITE" id="PS50862">
    <property type="entry name" value="AA_TRNA_LIGASE_II"/>
    <property type="match status" value="1"/>
</dbReference>
<keyword evidence="3" id="KW-0547">Nucleotide-binding</keyword>
<dbReference type="Pfam" id="PF01409">
    <property type="entry name" value="tRNA-synt_2d"/>
    <property type="match status" value="1"/>
</dbReference>
<evidence type="ECO:0000256" key="3">
    <source>
        <dbReference type="ARBA" id="ARBA00022741"/>
    </source>
</evidence>
<keyword evidence="6 9" id="KW-0030">Aminoacyl-tRNA synthetase</keyword>
<dbReference type="GO" id="GO:0000049">
    <property type="term" value="F:tRNA binding"/>
    <property type="evidence" value="ECO:0007669"/>
    <property type="project" value="InterPro"/>
</dbReference>
<dbReference type="InterPro" id="IPR002319">
    <property type="entry name" value="Phenylalanyl-tRNA_Synthase"/>
</dbReference>
<accession>F0QQ57</accession>
<feature type="domain" description="Aminoacyl-transfer RNA synthetases class-II family profile" evidence="8">
    <location>
        <begin position="106"/>
        <end position="322"/>
    </location>
</feature>
<dbReference type="GO" id="GO:0004826">
    <property type="term" value="F:phenylalanine-tRNA ligase activity"/>
    <property type="evidence" value="ECO:0007669"/>
    <property type="project" value="UniProtKB-EC"/>
</dbReference>
<keyword evidence="5" id="KW-0648">Protein biosynthesis</keyword>
<keyword evidence="2 9" id="KW-0436">Ligase</keyword>
<organism evidence="9 10">
    <name type="scientific">Mycoplasma suis (strain Illinois)</name>
    <dbReference type="NCBI Taxonomy" id="768700"/>
    <lineage>
        <taxon>Bacteria</taxon>
        <taxon>Bacillati</taxon>
        <taxon>Mycoplasmatota</taxon>
        <taxon>Mollicutes</taxon>
        <taxon>Mycoplasmataceae</taxon>
        <taxon>Mycoplasma</taxon>
    </lineage>
</organism>
<protein>
    <recommendedName>
        <fullName evidence="1">phenylalanine--tRNA ligase</fullName>
        <ecNumber evidence="1">6.1.1.20</ecNumber>
    </recommendedName>
</protein>
<comment type="catalytic activity">
    <reaction evidence="7">
        <text>tRNA(Phe) + L-phenylalanine + ATP = L-phenylalanyl-tRNA(Phe) + AMP + diphosphate + H(+)</text>
        <dbReference type="Rhea" id="RHEA:19413"/>
        <dbReference type="Rhea" id="RHEA-COMP:9668"/>
        <dbReference type="Rhea" id="RHEA-COMP:9699"/>
        <dbReference type="ChEBI" id="CHEBI:15378"/>
        <dbReference type="ChEBI" id="CHEBI:30616"/>
        <dbReference type="ChEBI" id="CHEBI:33019"/>
        <dbReference type="ChEBI" id="CHEBI:58095"/>
        <dbReference type="ChEBI" id="CHEBI:78442"/>
        <dbReference type="ChEBI" id="CHEBI:78531"/>
        <dbReference type="ChEBI" id="CHEBI:456215"/>
        <dbReference type="EC" id="6.1.1.20"/>
    </reaction>
</comment>
<dbReference type="HOGENOM" id="CLU_025086_0_1_14"/>
<dbReference type="PANTHER" id="PTHR11538">
    <property type="entry name" value="PHENYLALANYL-TRNA SYNTHETASE"/>
    <property type="match status" value="1"/>
</dbReference>
<evidence type="ECO:0000259" key="8">
    <source>
        <dbReference type="PROSITE" id="PS50862"/>
    </source>
</evidence>
<proteinExistence type="predicted"/>
<dbReference type="InterPro" id="IPR045864">
    <property type="entry name" value="aa-tRNA-synth_II/BPL/LPL"/>
</dbReference>
<gene>
    <name evidence="9" type="primary">pheS</name>
    <name evidence="9" type="ordered locus">MSU_0083</name>
</gene>
<dbReference type="Proteomes" id="UP000007484">
    <property type="component" value="Chromosome"/>
</dbReference>
<dbReference type="RefSeq" id="WP_013608775.1">
    <property type="nucleotide sequence ID" value="NC_015155.1"/>
</dbReference>
<evidence type="ECO:0000256" key="7">
    <source>
        <dbReference type="ARBA" id="ARBA00049255"/>
    </source>
</evidence>
<evidence type="ECO:0000256" key="1">
    <source>
        <dbReference type="ARBA" id="ARBA00012814"/>
    </source>
</evidence>
<evidence type="ECO:0000256" key="2">
    <source>
        <dbReference type="ARBA" id="ARBA00022598"/>
    </source>
</evidence>
<dbReference type="GO" id="GO:0005524">
    <property type="term" value="F:ATP binding"/>
    <property type="evidence" value="ECO:0007669"/>
    <property type="project" value="UniProtKB-KW"/>
</dbReference>
<dbReference type="PANTHER" id="PTHR11538:SF41">
    <property type="entry name" value="PHENYLALANINE--TRNA LIGASE, MITOCHONDRIAL"/>
    <property type="match status" value="1"/>
</dbReference>
<dbReference type="EMBL" id="CP002525">
    <property type="protein sequence ID" value="ADX97627.1"/>
    <property type="molecule type" value="Genomic_DNA"/>
</dbReference>
<dbReference type="InterPro" id="IPR006195">
    <property type="entry name" value="aa-tRNA-synth_II"/>
</dbReference>
<dbReference type="GO" id="GO:0006432">
    <property type="term" value="P:phenylalanyl-tRNA aminoacylation"/>
    <property type="evidence" value="ECO:0007669"/>
    <property type="project" value="TreeGrafter"/>
</dbReference>
<dbReference type="SUPFAM" id="SSF55681">
    <property type="entry name" value="Class II aaRS and biotin synthetases"/>
    <property type="match status" value="1"/>
</dbReference>
<evidence type="ECO:0000313" key="10">
    <source>
        <dbReference type="Proteomes" id="UP000007484"/>
    </source>
</evidence>
<dbReference type="GO" id="GO:0005737">
    <property type="term" value="C:cytoplasm"/>
    <property type="evidence" value="ECO:0007669"/>
    <property type="project" value="TreeGrafter"/>
</dbReference>